<evidence type="ECO:0000313" key="1">
    <source>
        <dbReference type="EMBL" id="APA44573.1"/>
    </source>
</evidence>
<dbReference type="EMBL" id="CP017669">
    <property type="protein sequence ID" value="APA44573.1"/>
    <property type="molecule type" value="Genomic_DNA"/>
</dbReference>
<evidence type="ECO:0000313" key="2">
    <source>
        <dbReference type="Proteomes" id="UP000177471"/>
    </source>
</evidence>
<reference evidence="1 2" key="1">
    <citation type="submission" date="2016-10" db="EMBL/GenBank/DDBJ databases">
        <title>E. coli O157:H7 PA20.</title>
        <authorList>
            <person name="Uhlich G.A."/>
            <person name="Chen C.-Y."/>
            <person name="Paoli G."/>
        </authorList>
    </citation>
    <scope>NUCLEOTIDE SEQUENCE [LARGE SCALE GENOMIC DNA]</scope>
    <source>
        <strain evidence="1 2">PA20</strain>
    </source>
</reference>
<sequence>MISVRLPDAPRLLGLPINCNTLNLYDFVGRVRRSRRIRHEQRARCQQSD</sequence>
<organism evidence="1 2">
    <name type="scientific">Escherichia coli O157:H7</name>
    <dbReference type="NCBI Taxonomy" id="83334"/>
    <lineage>
        <taxon>Bacteria</taxon>
        <taxon>Pseudomonadati</taxon>
        <taxon>Pseudomonadota</taxon>
        <taxon>Gammaproteobacteria</taxon>
        <taxon>Enterobacterales</taxon>
        <taxon>Enterobacteriaceae</taxon>
        <taxon>Escherichia</taxon>
    </lineage>
</organism>
<dbReference type="Proteomes" id="UP000177471">
    <property type="component" value="Chromosome"/>
</dbReference>
<dbReference type="AntiFam" id="ANF00064">
    <property type="entry name" value="Unclear, Possibly translation of poorly localized IS Element IS621"/>
</dbReference>
<gene>
    <name evidence="1" type="ORF">AU473_01410</name>
</gene>
<proteinExistence type="predicted"/>
<protein>
    <submittedName>
        <fullName evidence="1">Uncharacterized protein</fullName>
    </submittedName>
</protein>
<dbReference type="AlphaFoldDB" id="A0AAN1E625"/>
<accession>A0AAN1E625</accession>
<name>A0AAN1E625_ECO57</name>